<gene>
    <name evidence="3" type="ORF">KDI_33360</name>
</gene>
<protein>
    <submittedName>
        <fullName evidence="3">Peptidoglycan-binding protein</fullName>
    </submittedName>
</protein>
<feature type="region of interest" description="Disordered" evidence="1">
    <location>
        <begin position="159"/>
        <end position="179"/>
    </location>
</feature>
<organism evidence="3 4">
    <name type="scientific">Dictyobacter arantiisoli</name>
    <dbReference type="NCBI Taxonomy" id="2014874"/>
    <lineage>
        <taxon>Bacteria</taxon>
        <taxon>Bacillati</taxon>
        <taxon>Chloroflexota</taxon>
        <taxon>Ktedonobacteria</taxon>
        <taxon>Ktedonobacterales</taxon>
        <taxon>Dictyobacteraceae</taxon>
        <taxon>Dictyobacter</taxon>
    </lineage>
</organism>
<comment type="caution">
    <text evidence="3">The sequence shown here is derived from an EMBL/GenBank/DDBJ whole genome shotgun (WGS) entry which is preliminary data.</text>
</comment>
<evidence type="ECO:0000313" key="3">
    <source>
        <dbReference type="EMBL" id="GCF09772.1"/>
    </source>
</evidence>
<evidence type="ECO:0000256" key="1">
    <source>
        <dbReference type="SAM" id="MobiDB-lite"/>
    </source>
</evidence>
<dbReference type="Gene3D" id="3.10.350.10">
    <property type="entry name" value="LysM domain"/>
    <property type="match status" value="1"/>
</dbReference>
<proteinExistence type="predicted"/>
<dbReference type="Proteomes" id="UP000322530">
    <property type="component" value="Unassembled WGS sequence"/>
</dbReference>
<dbReference type="AlphaFoldDB" id="A0A5A5TEC5"/>
<dbReference type="Pfam" id="PF19266">
    <property type="entry name" value="CIS_tube"/>
    <property type="match status" value="1"/>
</dbReference>
<reference evidence="3 4" key="1">
    <citation type="submission" date="2019-01" db="EMBL/GenBank/DDBJ databases">
        <title>Draft genome sequence of Dictyobacter sp. Uno17.</title>
        <authorList>
            <person name="Wang C.M."/>
            <person name="Zheng Y."/>
            <person name="Sakai Y."/>
            <person name="Abe K."/>
            <person name="Yokota A."/>
            <person name="Yabe S."/>
        </authorList>
    </citation>
    <scope>NUCLEOTIDE SEQUENCE [LARGE SCALE GENOMIC DNA]</scope>
    <source>
        <strain evidence="3 4">Uno17</strain>
    </source>
</reference>
<dbReference type="OrthoDB" id="9809850at2"/>
<name>A0A5A5TEC5_9CHLR</name>
<accession>A0A5A5TEC5</accession>
<evidence type="ECO:0000259" key="2">
    <source>
        <dbReference type="Pfam" id="PF19266"/>
    </source>
</evidence>
<dbReference type="RefSeq" id="WP_149402693.1">
    <property type="nucleotide sequence ID" value="NZ_BIXY01000051.1"/>
</dbReference>
<dbReference type="EMBL" id="BIXY01000051">
    <property type="protein sequence ID" value="GCF09772.1"/>
    <property type="molecule type" value="Genomic_DNA"/>
</dbReference>
<sequence>MERVAFLLEETNERIGCLLNPDSLVMRRVAGVSPRRSSGGPLTGAGLRDDPLLYTGGGRTELDLNLLFDVSLAGSSIQTDDVRDLTAPLWNLAENTLSASGSQRPPLIRFVWGKSWNIPSIVAAVAEYLEQFTANGVPQRSWLSMRLWRVNEPLKEATSESRPFPTRSLPPKDMNMPPEDVPAERVRVHIVSKGERLDSISAQYYPNTPTADMPSLWRLLASFNNIQDPLHIPAGFLLRIPPLSAPGGLTI</sequence>
<evidence type="ECO:0000313" key="4">
    <source>
        <dbReference type="Proteomes" id="UP000322530"/>
    </source>
</evidence>
<dbReference type="InterPro" id="IPR036779">
    <property type="entry name" value="LysM_dom_sf"/>
</dbReference>
<dbReference type="InterPro" id="IPR045361">
    <property type="entry name" value="CIS_tube_prot_N"/>
</dbReference>
<feature type="domain" description="Contractile injection system tube protein N-terminal" evidence="2">
    <location>
        <begin position="11"/>
        <end position="153"/>
    </location>
</feature>
<keyword evidence="4" id="KW-1185">Reference proteome</keyword>